<dbReference type="SMART" id="SM00382">
    <property type="entry name" value="AAA"/>
    <property type="match status" value="1"/>
</dbReference>
<keyword evidence="2" id="KW-0547">Nucleotide-binding</keyword>
<dbReference type="GO" id="GO:0016887">
    <property type="term" value="F:ATP hydrolysis activity"/>
    <property type="evidence" value="ECO:0007669"/>
    <property type="project" value="InterPro"/>
</dbReference>
<dbReference type="RefSeq" id="WP_044907574.1">
    <property type="nucleotide sequence ID" value="NZ_JQIF01000105.1"/>
</dbReference>
<sequence length="226" mass="25141">MALIHCEDLTKRFHQGKQVITAVNHVSMDICPHKITAICGPSGCGKSTLLHMLGLLMKPDEGKIIINGQEVKEGKDLPAIRNESFGYIFQEYALMEQDTVMENIALPFVYSKKKIPETKQQTILSSLSEALGIQQLLKKKAHDLSGGERQRTAIARALVNNPSILLADEPTGALDAENSERVFQILLDLRKQEKAIVFVTHNMELAKRCDTVYTMRDGCIASIHTN</sequence>
<dbReference type="AlphaFoldDB" id="A0A099I0V8"/>
<evidence type="ECO:0000256" key="3">
    <source>
        <dbReference type="ARBA" id="ARBA00022840"/>
    </source>
</evidence>
<keyword evidence="3 5" id="KW-0067">ATP-binding</keyword>
<protein>
    <submittedName>
        <fullName evidence="5">ABC transporter ATP-binding protein</fullName>
    </submittedName>
</protein>
<comment type="caution">
    <text evidence="5">The sequence shown here is derived from an EMBL/GenBank/DDBJ whole genome shotgun (WGS) entry which is preliminary data.</text>
</comment>
<dbReference type="GO" id="GO:0005524">
    <property type="term" value="F:ATP binding"/>
    <property type="evidence" value="ECO:0007669"/>
    <property type="project" value="UniProtKB-KW"/>
</dbReference>
<evidence type="ECO:0000313" key="6">
    <source>
        <dbReference type="Proteomes" id="UP000030008"/>
    </source>
</evidence>
<gene>
    <name evidence="5" type="ORF">CIAN88_19520</name>
</gene>
<dbReference type="EMBL" id="JQIF01000105">
    <property type="protein sequence ID" value="KGJ51624.1"/>
    <property type="molecule type" value="Genomic_DNA"/>
</dbReference>
<evidence type="ECO:0000313" key="5">
    <source>
        <dbReference type="EMBL" id="KGJ51624.1"/>
    </source>
</evidence>
<dbReference type="GO" id="GO:0022857">
    <property type="term" value="F:transmembrane transporter activity"/>
    <property type="evidence" value="ECO:0007669"/>
    <property type="project" value="TreeGrafter"/>
</dbReference>
<dbReference type="InterPro" id="IPR003593">
    <property type="entry name" value="AAA+_ATPase"/>
</dbReference>
<dbReference type="GO" id="GO:0005886">
    <property type="term" value="C:plasma membrane"/>
    <property type="evidence" value="ECO:0007669"/>
    <property type="project" value="TreeGrafter"/>
</dbReference>
<accession>A0A099I0V8</accession>
<dbReference type="Proteomes" id="UP000030008">
    <property type="component" value="Unassembled WGS sequence"/>
</dbReference>
<dbReference type="InterPro" id="IPR017911">
    <property type="entry name" value="MacB-like_ATP-bd"/>
</dbReference>
<proteinExistence type="predicted"/>
<dbReference type="Gene3D" id="3.40.50.300">
    <property type="entry name" value="P-loop containing nucleotide triphosphate hydrolases"/>
    <property type="match status" value="1"/>
</dbReference>
<dbReference type="PANTHER" id="PTHR24220">
    <property type="entry name" value="IMPORT ATP-BINDING PROTEIN"/>
    <property type="match status" value="1"/>
</dbReference>
<evidence type="ECO:0000256" key="1">
    <source>
        <dbReference type="ARBA" id="ARBA00022448"/>
    </source>
</evidence>
<feature type="domain" description="ABC transporter" evidence="4">
    <location>
        <begin position="4"/>
        <end position="225"/>
    </location>
</feature>
<evidence type="ECO:0000256" key="2">
    <source>
        <dbReference type="ARBA" id="ARBA00022741"/>
    </source>
</evidence>
<dbReference type="PROSITE" id="PS50893">
    <property type="entry name" value="ABC_TRANSPORTER_2"/>
    <property type="match status" value="1"/>
</dbReference>
<dbReference type="PANTHER" id="PTHR24220:SF86">
    <property type="entry name" value="ABC TRANSPORTER ABCH.1"/>
    <property type="match status" value="1"/>
</dbReference>
<dbReference type="CDD" id="cd03255">
    <property type="entry name" value="ABC_MJ0796_LolCDE_FtsE"/>
    <property type="match status" value="1"/>
</dbReference>
<evidence type="ECO:0000259" key="4">
    <source>
        <dbReference type="PROSITE" id="PS50893"/>
    </source>
</evidence>
<dbReference type="SUPFAM" id="SSF52540">
    <property type="entry name" value="P-loop containing nucleoside triphosphate hydrolases"/>
    <property type="match status" value="1"/>
</dbReference>
<dbReference type="InterPro" id="IPR027417">
    <property type="entry name" value="P-loop_NTPase"/>
</dbReference>
<keyword evidence="1" id="KW-0813">Transport</keyword>
<dbReference type="Pfam" id="PF00005">
    <property type="entry name" value="ABC_tran"/>
    <property type="match status" value="1"/>
</dbReference>
<organism evidence="5 6">
    <name type="scientific">Clostridium innocuum</name>
    <dbReference type="NCBI Taxonomy" id="1522"/>
    <lineage>
        <taxon>Bacteria</taxon>
        <taxon>Bacillati</taxon>
        <taxon>Bacillota</taxon>
        <taxon>Clostridia</taxon>
        <taxon>Eubacteriales</taxon>
        <taxon>Clostridiaceae</taxon>
        <taxon>Clostridium</taxon>
    </lineage>
</organism>
<name>A0A099I0V8_CLOIN</name>
<dbReference type="InterPro" id="IPR015854">
    <property type="entry name" value="ABC_transpr_LolD-like"/>
</dbReference>
<dbReference type="InterPro" id="IPR003439">
    <property type="entry name" value="ABC_transporter-like_ATP-bd"/>
</dbReference>
<reference evidence="5 6" key="1">
    <citation type="submission" date="2014-08" db="EMBL/GenBank/DDBJ databases">
        <title>Clostridium innocuum, an unnegligible vancomycin-resistant pathogen causing extra-intestinal infections.</title>
        <authorList>
            <person name="Feng Y."/>
            <person name="Chiu C.-H."/>
        </authorList>
    </citation>
    <scope>NUCLEOTIDE SEQUENCE [LARGE SCALE GENOMIC DNA]</scope>
    <source>
        <strain evidence="5 6">AN88</strain>
    </source>
</reference>